<protein>
    <submittedName>
        <fullName evidence="1">Uncharacterized protein</fullName>
    </submittedName>
</protein>
<gene>
    <name evidence="1" type="ORF">EZS28_038296</name>
</gene>
<dbReference type="EMBL" id="SNRW01019662">
    <property type="protein sequence ID" value="KAA6366178.1"/>
    <property type="molecule type" value="Genomic_DNA"/>
</dbReference>
<evidence type="ECO:0000313" key="1">
    <source>
        <dbReference type="EMBL" id="KAA6366178.1"/>
    </source>
</evidence>
<name>A0A5J4U779_9EUKA</name>
<sequence length="88" mass="10529">MPLDRTRDMHHCLLISFHLEYRPMLRNGRMNCFLDPNPPLEQARKAHYYLTLTRIQISHTKLIIFKPQPVIRKGTQSSFDVDTYPNYQ</sequence>
<reference evidence="1 2" key="1">
    <citation type="submission" date="2019-03" db="EMBL/GenBank/DDBJ databases">
        <title>Single cell metagenomics reveals metabolic interactions within the superorganism composed of flagellate Streblomastix strix and complex community of Bacteroidetes bacteria on its surface.</title>
        <authorList>
            <person name="Treitli S.C."/>
            <person name="Kolisko M."/>
            <person name="Husnik F."/>
            <person name="Keeling P."/>
            <person name="Hampl V."/>
        </authorList>
    </citation>
    <scope>NUCLEOTIDE SEQUENCE [LARGE SCALE GENOMIC DNA]</scope>
    <source>
        <strain evidence="1">ST1C</strain>
    </source>
</reference>
<dbReference type="AlphaFoldDB" id="A0A5J4U779"/>
<dbReference type="Proteomes" id="UP000324800">
    <property type="component" value="Unassembled WGS sequence"/>
</dbReference>
<comment type="caution">
    <text evidence="1">The sequence shown here is derived from an EMBL/GenBank/DDBJ whole genome shotgun (WGS) entry which is preliminary data.</text>
</comment>
<proteinExistence type="predicted"/>
<evidence type="ECO:0000313" key="2">
    <source>
        <dbReference type="Proteomes" id="UP000324800"/>
    </source>
</evidence>
<organism evidence="1 2">
    <name type="scientific">Streblomastix strix</name>
    <dbReference type="NCBI Taxonomy" id="222440"/>
    <lineage>
        <taxon>Eukaryota</taxon>
        <taxon>Metamonada</taxon>
        <taxon>Preaxostyla</taxon>
        <taxon>Oxymonadida</taxon>
        <taxon>Streblomastigidae</taxon>
        <taxon>Streblomastix</taxon>
    </lineage>
</organism>
<accession>A0A5J4U779</accession>